<dbReference type="PROSITE" id="PS00010">
    <property type="entry name" value="ASX_HYDROXYL"/>
    <property type="match status" value="1"/>
</dbReference>
<keyword evidence="9" id="KW-0472">Membrane</keyword>
<evidence type="ECO:0000256" key="9">
    <source>
        <dbReference type="SAM" id="Phobius"/>
    </source>
</evidence>
<dbReference type="Gene3D" id="2.10.70.10">
    <property type="entry name" value="Complement Module, domain 1"/>
    <property type="match status" value="4"/>
</dbReference>
<dbReference type="InterPro" id="IPR001881">
    <property type="entry name" value="EGF-like_Ca-bd_dom"/>
</dbReference>
<feature type="transmembrane region" description="Helical" evidence="9">
    <location>
        <begin position="611"/>
        <end position="636"/>
    </location>
</feature>
<keyword evidence="3" id="KW-0677">Repeat</keyword>
<dbReference type="SUPFAM" id="SSF57535">
    <property type="entry name" value="Complement control module/SCR domain"/>
    <property type="match status" value="4"/>
</dbReference>
<feature type="domain" description="Sushi" evidence="12">
    <location>
        <begin position="331"/>
        <end position="392"/>
    </location>
</feature>
<evidence type="ECO:0000259" key="11">
    <source>
        <dbReference type="PROSITE" id="PS50026"/>
    </source>
</evidence>
<evidence type="ECO:0000256" key="1">
    <source>
        <dbReference type="ARBA" id="ARBA00022536"/>
    </source>
</evidence>
<dbReference type="PROSITE" id="PS51120">
    <property type="entry name" value="LDLRB"/>
    <property type="match status" value="3"/>
</dbReference>
<dbReference type="InterPro" id="IPR050778">
    <property type="entry name" value="Cueball_EGF_LRP_Nidogen"/>
</dbReference>
<feature type="disulfide bond" evidence="7">
    <location>
        <begin position="499"/>
        <end position="526"/>
    </location>
</feature>
<sequence>MDGTGGSRKRWCLQHFLLSVLLTTFRTAHAGDFALIADLNNGTIYAGSMGRSLVDLAPLPLSGIVRPVTVDFDPQERMIYWSDLRSQPSPKISRANLDGSNQMTIAENLRLPDGLALDVEARILYWTDGVLGHVGRASMNGTGNKEIIVENLDQPRTIVTDHSHGHIYWTDWGSSPRIERADLDGGNRTSVVDSDLHWPNGVTIDADYLYWCDAFLNKIERSDLSGQNRELVIDLNPYGDLHPYDLDVYRGDVYWTDWKVNTLIRVSLNGRGEGNFGPSTFQQPGGIHIEEEPDHCDSSPCDNGAPCEDVIGGFLCQCPPGLQGTTCSDATSCVLPPDPSDVLMVVSGQQAVYLPGDSVQYACPDGYQLSGSTTRICLSDLTWSGQQPTCSLTVVGCAPPTPDPSDVLMVVSGGQAVYHPGDSVQYACPDGYQLSGSATRICLSDFTWAGEAPVCQDELEPTPDVSGCTPPTPGPSDVLMVVSDQRAVYLPGDSVQYACPDGYQLSGSATRICRSDFTWAGEAPQCMEDDPATVSGCTPPTPDPSDVLMVVSDQRTVYQLGDSVQYACPDGYQLSGSATRRCRSDFTWTGQAPQCKKEDPISGKSTGAIPVAIIAGGSGGAVLFLVAVAIICVVAITVKRRRRRRFGGRVPISDIADRTCKEVFPKEYSTYVHYEKHIAEPLYSETLF</sequence>
<feature type="signal peptide" evidence="10">
    <location>
        <begin position="1"/>
        <end position="30"/>
    </location>
</feature>
<reference evidence="13" key="1">
    <citation type="submission" date="2022-11" db="UniProtKB">
        <authorList>
            <consortium name="EnsemblMetazoa"/>
        </authorList>
    </citation>
    <scope>IDENTIFICATION</scope>
</reference>
<dbReference type="InterPro" id="IPR000152">
    <property type="entry name" value="EGF-type_Asp/Asn_hydroxyl_site"/>
</dbReference>
<accession>A0A914BB43</accession>
<evidence type="ECO:0000313" key="14">
    <source>
        <dbReference type="Proteomes" id="UP000887568"/>
    </source>
</evidence>
<dbReference type="Gene3D" id="2.120.10.30">
    <property type="entry name" value="TolB, C-terminal domain"/>
    <property type="match status" value="1"/>
</dbReference>
<dbReference type="Pfam" id="PF00084">
    <property type="entry name" value="Sushi"/>
    <property type="match status" value="4"/>
</dbReference>
<keyword evidence="1 6" id="KW-0245">EGF-like domain</keyword>
<dbReference type="GO" id="GO:0005509">
    <property type="term" value="F:calcium ion binding"/>
    <property type="evidence" value="ECO:0007669"/>
    <property type="project" value="InterPro"/>
</dbReference>
<dbReference type="FunFam" id="2.10.25.10:FF:000095">
    <property type="entry name" value="Notch, isoform B"/>
    <property type="match status" value="1"/>
</dbReference>
<feature type="disulfide bond" evidence="7">
    <location>
        <begin position="428"/>
        <end position="455"/>
    </location>
</feature>
<dbReference type="SMART" id="SM00179">
    <property type="entry name" value="EGF_CA"/>
    <property type="match status" value="1"/>
</dbReference>
<dbReference type="InterPro" id="IPR000436">
    <property type="entry name" value="Sushi_SCR_CCP_dom"/>
</dbReference>
<proteinExistence type="predicted"/>
<dbReference type="PANTHER" id="PTHR46513:SF44">
    <property type="entry name" value="LDL RECEPTOR RELATED PROTEIN 4"/>
    <property type="match status" value="1"/>
</dbReference>
<dbReference type="PROSITE" id="PS50923">
    <property type="entry name" value="SUSHI"/>
    <property type="match status" value="4"/>
</dbReference>
<feature type="domain" description="Sushi" evidence="12">
    <location>
        <begin position="466"/>
        <end position="528"/>
    </location>
</feature>
<dbReference type="InterPro" id="IPR035976">
    <property type="entry name" value="Sushi/SCR/CCP_sf"/>
</dbReference>
<dbReference type="SUPFAM" id="SSF57196">
    <property type="entry name" value="EGF/Laminin"/>
    <property type="match status" value="1"/>
</dbReference>
<keyword evidence="4 6" id="KW-1015">Disulfide bond</keyword>
<dbReference type="SMART" id="SM00032">
    <property type="entry name" value="CCP"/>
    <property type="match status" value="4"/>
</dbReference>
<dbReference type="Pfam" id="PF00058">
    <property type="entry name" value="Ldl_recept_b"/>
    <property type="match status" value="3"/>
</dbReference>
<evidence type="ECO:0000256" key="8">
    <source>
        <dbReference type="PROSITE-ProRule" id="PRU00461"/>
    </source>
</evidence>
<dbReference type="Gene3D" id="2.10.25.10">
    <property type="entry name" value="Laminin"/>
    <property type="match status" value="1"/>
</dbReference>
<dbReference type="OMA" id="QYACPDG"/>
<keyword evidence="9" id="KW-0812">Transmembrane</keyword>
<evidence type="ECO:0000256" key="4">
    <source>
        <dbReference type="ARBA" id="ARBA00023157"/>
    </source>
</evidence>
<feature type="repeat" description="LDL-receptor class B" evidence="8">
    <location>
        <begin position="165"/>
        <end position="208"/>
    </location>
</feature>
<dbReference type="PROSITE" id="PS50026">
    <property type="entry name" value="EGF_3"/>
    <property type="match status" value="1"/>
</dbReference>
<evidence type="ECO:0000256" key="10">
    <source>
        <dbReference type="SAM" id="SignalP"/>
    </source>
</evidence>
<dbReference type="SUPFAM" id="SSF63825">
    <property type="entry name" value="YWTD domain"/>
    <property type="match status" value="1"/>
</dbReference>
<feature type="repeat" description="LDL-receptor class B" evidence="8">
    <location>
        <begin position="77"/>
        <end position="121"/>
    </location>
</feature>
<dbReference type="Proteomes" id="UP000887568">
    <property type="component" value="Unplaced"/>
</dbReference>
<dbReference type="RefSeq" id="XP_038073060.1">
    <property type="nucleotide sequence ID" value="XM_038217132.1"/>
</dbReference>
<evidence type="ECO:0000256" key="3">
    <source>
        <dbReference type="ARBA" id="ARBA00022737"/>
    </source>
</evidence>
<dbReference type="SMART" id="SM00135">
    <property type="entry name" value="LY"/>
    <property type="match status" value="5"/>
</dbReference>
<evidence type="ECO:0000259" key="12">
    <source>
        <dbReference type="PROSITE" id="PS50923"/>
    </source>
</evidence>
<dbReference type="InterPro" id="IPR011042">
    <property type="entry name" value="6-blade_b-propeller_TolB-like"/>
</dbReference>
<dbReference type="GeneID" id="119741381"/>
<dbReference type="CDD" id="cd00054">
    <property type="entry name" value="EGF_CA"/>
    <property type="match status" value="1"/>
</dbReference>
<feature type="domain" description="Sushi" evidence="12">
    <location>
        <begin position="395"/>
        <end position="457"/>
    </location>
</feature>
<keyword evidence="9" id="KW-1133">Transmembrane helix</keyword>
<dbReference type="InterPro" id="IPR000033">
    <property type="entry name" value="LDLR_classB_rpt"/>
</dbReference>
<organism evidence="13 14">
    <name type="scientific">Patiria miniata</name>
    <name type="common">Bat star</name>
    <name type="synonym">Asterina miniata</name>
    <dbReference type="NCBI Taxonomy" id="46514"/>
    <lineage>
        <taxon>Eukaryota</taxon>
        <taxon>Metazoa</taxon>
        <taxon>Echinodermata</taxon>
        <taxon>Eleutherozoa</taxon>
        <taxon>Asterozoa</taxon>
        <taxon>Asteroidea</taxon>
        <taxon>Valvatacea</taxon>
        <taxon>Valvatida</taxon>
        <taxon>Asterinidae</taxon>
        <taxon>Patiria</taxon>
    </lineage>
</organism>
<feature type="disulfide bond" evidence="7">
    <location>
        <begin position="568"/>
        <end position="595"/>
    </location>
</feature>
<evidence type="ECO:0000313" key="13">
    <source>
        <dbReference type="EnsemblMetazoa" id="XP_038073060.1"/>
    </source>
</evidence>
<dbReference type="FunFam" id="2.120.10.30:FF:000241">
    <property type="entry name" value="Low-density lipoprotein receptor-related protein 6"/>
    <property type="match status" value="1"/>
</dbReference>
<dbReference type="PANTHER" id="PTHR46513">
    <property type="entry name" value="VITELLOGENIN RECEPTOR-LIKE PROTEIN-RELATED-RELATED"/>
    <property type="match status" value="1"/>
</dbReference>
<evidence type="ECO:0000256" key="2">
    <source>
        <dbReference type="ARBA" id="ARBA00022729"/>
    </source>
</evidence>
<evidence type="ECO:0000256" key="5">
    <source>
        <dbReference type="ARBA" id="ARBA00023180"/>
    </source>
</evidence>
<dbReference type="InterPro" id="IPR000742">
    <property type="entry name" value="EGF"/>
</dbReference>
<dbReference type="OrthoDB" id="10046193at2759"/>
<feature type="chain" id="PRO_5038022539" evidence="10">
    <location>
        <begin position="31"/>
        <end position="688"/>
    </location>
</feature>
<dbReference type="SMART" id="SM00181">
    <property type="entry name" value="EGF"/>
    <property type="match status" value="1"/>
</dbReference>
<feature type="domain" description="EGF-like" evidence="11">
    <location>
        <begin position="292"/>
        <end position="328"/>
    </location>
</feature>
<dbReference type="PROSITE" id="PS00022">
    <property type="entry name" value="EGF_1"/>
    <property type="match status" value="1"/>
</dbReference>
<comment type="caution">
    <text evidence="6">Lacks conserved residue(s) required for the propagation of feature annotation.</text>
</comment>
<protein>
    <submittedName>
        <fullName evidence="13">Uncharacterized protein</fullName>
    </submittedName>
</protein>
<dbReference type="Pfam" id="PF00008">
    <property type="entry name" value="EGF"/>
    <property type="match status" value="1"/>
</dbReference>
<dbReference type="EnsemblMetazoa" id="XM_038217132.1">
    <property type="protein sequence ID" value="XP_038073060.1"/>
    <property type="gene ID" value="LOC119741381"/>
</dbReference>
<dbReference type="AlphaFoldDB" id="A0A914BB43"/>
<keyword evidence="5" id="KW-0325">Glycoprotein</keyword>
<feature type="disulfide bond" evidence="6">
    <location>
        <begin position="318"/>
        <end position="327"/>
    </location>
</feature>
<feature type="repeat" description="LDL-receptor class B" evidence="8">
    <location>
        <begin position="122"/>
        <end position="164"/>
    </location>
</feature>
<keyword evidence="2 10" id="KW-0732">Signal</keyword>
<keyword evidence="14" id="KW-1185">Reference proteome</keyword>
<evidence type="ECO:0000256" key="7">
    <source>
        <dbReference type="PROSITE-ProRule" id="PRU00302"/>
    </source>
</evidence>
<feature type="disulfide bond" evidence="7">
    <location>
        <begin position="363"/>
        <end position="390"/>
    </location>
</feature>
<name>A0A914BB43_PATMI</name>
<dbReference type="CDD" id="cd00033">
    <property type="entry name" value="CCP"/>
    <property type="match status" value="4"/>
</dbReference>
<feature type="domain" description="Sushi" evidence="12">
    <location>
        <begin position="535"/>
        <end position="597"/>
    </location>
</feature>
<keyword evidence="7" id="KW-0768">Sushi</keyword>
<evidence type="ECO:0000256" key="6">
    <source>
        <dbReference type="PROSITE-ProRule" id="PRU00076"/>
    </source>
</evidence>